<organism evidence="1 2">
    <name type="scientific">Alteriqipengyuania abyssalis</name>
    <dbReference type="NCBI Taxonomy" id="2860200"/>
    <lineage>
        <taxon>Bacteria</taxon>
        <taxon>Pseudomonadati</taxon>
        <taxon>Pseudomonadota</taxon>
        <taxon>Alphaproteobacteria</taxon>
        <taxon>Sphingomonadales</taxon>
        <taxon>Erythrobacteraceae</taxon>
        <taxon>Alteriqipengyuania</taxon>
    </lineage>
</organism>
<comment type="caution">
    <text evidence="1">The sequence shown here is derived from an EMBL/GenBank/DDBJ whole genome shotgun (WGS) entry which is preliminary data.</text>
</comment>
<dbReference type="EMBL" id="JAHWXP010000001">
    <property type="protein sequence ID" value="MBY8335898.1"/>
    <property type="molecule type" value="Genomic_DNA"/>
</dbReference>
<proteinExistence type="predicted"/>
<reference evidence="1 2" key="1">
    <citation type="submission" date="2021-07" db="EMBL/GenBank/DDBJ databases">
        <title>Alteriqipengyuania abyssalis NZ-12B nov, sp.nov isolated from deep sea sponge in pacific ocean.</title>
        <authorList>
            <person name="Tareen S."/>
            <person name="Wink J."/>
        </authorList>
    </citation>
    <scope>NUCLEOTIDE SEQUENCE [LARGE SCALE GENOMIC DNA]</scope>
    <source>
        <strain evidence="1 2">NZ-12B</strain>
    </source>
</reference>
<keyword evidence="2" id="KW-1185">Reference proteome</keyword>
<evidence type="ECO:0000313" key="1">
    <source>
        <dbReference type="EMBL" id="MBY8335898.1"/>
    </source>
</evidence>
<dbReference type="RefSeq" id="WP_222823645.1">
    <property type="nucleotide sequence ID" value="NZ_JAHWXP010000001.1"/>
</dbReference>
<name>A0ABS7PA05_9SPHN</name>
<gene>
    <name evidence="1" type="ORF">KYN89_02435</name>
</gene>
<protein>
    <recommendedName>
        <fullName evidence="3">DNA transfer protein</fullName>
    </recommendedName>
</protein>
<accession>A0ABS7PA05</accession>
<evidence type="ECO:0008006" key="3">
    <source>
        <dbReference type="Google" id="ProtNLM"/>
    </source>
</evidence>
<dbReference type="Proteomes" id="UP000759298">
    <property type="component" value="Unassembled WGS sequence"/>
</dbReference>
<sequence length="301" mass="30681">MPVGAIIGTAVVGAGTSLVASGNNSRAIREGTEQQTQSTREAIAAQERARSENLALQTPIYQAGMPAMYARNALLGLGGAPAQAAQPDAYAQPTAYGQPNALTRMSSHQMYGVADGAPDPYRARAESRLSYFGTGGVLANPQATGSYTSGAPSTATVATPAQSPSEAQRSAFDAFRNSTGYQFRLGEGMNALNSGYAAAGTLQSGAAMRAAQEYGQNLASAEFGNYWNMLGEQQNLAPGAANAMSGVNTTYANNAGNLAMMNGNAQANAAVARANNTNAMIGGVTGSLAYGVGALDRLGML</sequence>
<evidence type="ECO:0000313" key="2">
    <source>
        <dbReference type="Proteomes" id="UP000759298"/>
    </source>
</evidence>